<keyword evidence="1" id="KW-0472">Membrane</keyword>
<evidence type="ECO:0000256" key="1">
    <source>
        <dbReference type="SAM" id="Phobius"/>
    </source>
</evidence>
<keyword evidence="1" id="KW-0812">Transmembrane</keyword>
<reference evidence="3" key="1">
    <citation type="journal article" date="2019" name="Int. J. Syst. Evol. Microbiol.">
        <title>The Global Catalogue of Microorganisms (GCM) 10K type strain sequencing project: providing services to taxonomists for standard genome sequencing and annotation.</title>
        <authorList>
            <consortium name="The Broad Institute Genomics Platform"/>
            <consortium name="The Broad Institute Genome Sequencing Center for Infectious Disease"/>
            <person name="Wu L."/>
            <person name="Ma J."/>
        </authorList>
    </citation>
    <scope>NUCLEOTIDE SEQUENCE [LARGE SCALE GENOMIC DNA]</scope>
    <source>
        <strain evidence="3">DFY28</strain>
    </source>
</reference>
<comment type="caution">
    <text evidence="2">The sequence shown here is derived from an EMBL/GenBank/DDBJ whole genome shotgun (WGS) entry which is preliminary data.</text>
</comment>
<gene>
    <name evidence="2" type="ORF">ACFSC0_02560</name>
</gene>
<feature type="transmembrane region" description="Helical" evidence="1">
    <location>
        <begin position="12"/>
        <end position="34"/>
    </location>
</feature>
<organism evidence="2 3">
    <name type="scientific">Phenylobacterium terrae</name>
    <dbReference type="NCBI Taxonomy" id="2665495"/>
    <lineage>
        <taxon>Bacteria</taxon>
        <taxon>Pseudomonadati</taxon>
        <taxon>Pseudomonadota</taxon>
        <taxon>Alphaproteobacteria</taxon>
        <taxon>Caulobacterales</taxon>
        <taxon>Caulobacteraceae</taxon>
        <taxon>Phenylobacterium</taxon>
    </lineage>
</organism>
<evidence type="ECO:0000313" key="3">
    <source>
        <dbReference type="Proteomes" id="UP001597237"/>
    </source>
</evidence>
<dbReference type="RefSeq" id="WP_377280679.1">
    <property type="nucleotide sequence ID" value="NZ_JBHRSI010000001.1"/>
</dbReference>
<keyword evidence="1" id="KW-1133">Transmembrane helix</keyword>
<evidence type="ECO:0000313" key="2">
    <source>
        <dbReference type="EMBL" id="MFD1782261.1"/>
    </source>
</evidence>
<sequence>MSRPEKPKRAHEIFFAPAVLALVSLVGLVFALLVDGPADALAWAPIGAPIAVIAWAWVARRTWPAGRGKQG</sequence>
<dbReference type="Proteomes" id="UP001597237">
    <property type="component" value="Unassembled WGS sequence"/>
</dbReference>
<name>A0ABW4MXA9_9CAUL</name>
<accession>A0ABW4MXA9</accession>
<protein>
    <recommendedName>
        <fullName evidence="4">DUF4175 domain-containing protein</fullName>
    </recommendedName>
</protein>
<feature type="transmembrane region" description="Helical" evidence="1">
    <location>
        <begin position="40"/>
        <end position="59"/>
    </location>
</feature>
<proteinExistence type="predicted"/>
<evidence type="ECO:0008006" key="4">
    <source>
        <dbReference type="Google" id="ProtNLM"/>
    </source>
</evidence>
<keyword evidence="3" id="KW-1185">Reference proteome</keyword>
<dbReference type="EMBL" id="JBHUEY010000001">
    <property type="protein sequence ID" value="MFD1782261.1"/>
    <property type="molecule type" value="Genomic_DNA"/>
</dbReference>